<keyword evidence="6" id="KW-0808">Transferase</keyword>
<dbReference type="STRING" id="105984.A0A427XWS4"/>
<dbReference type="RefSeq" id="XP_028477199.1">
    <property type="nucleotide sequence ID" value="XM_028622307.1"/>
</dbReference>
<dbReference type="NCBIfam" id="TIGR00589">
    <property type="entry name" value="ogt"/>
    <property type="match status" value="1"/>
</dbReference>
<evidence type="ECO:0000259" key="12">
    <source>
        <dbReference type="Pfam" id="PF01035"/>
    </source>
</evidence>
<keyword evidence="7" id="KW-0227">DNA damage</keyword>
<dbReference type="Gene3D" id="1.10.10.10">
    <property type="entry name" value="Winged helix-like DNA-binding domain superfamily/Winged helix DNA-binding domain"/>
    <property type="match status" value="1"/>
</dbReference>
<dbReference type="Pfam" id="PF01035">
    <property type="entry name" value="DNA_binding_1"/>
    <property type="match status" value="1"/>
</dbReference>
<feature type="domain" description="Methylated-DNA-[protein]-cysteine S-methyltransferase DNA binding" evidence="12">
    <location>
        <begin position="39"/>
        <end position="123"/>
    </location>
</feature>
<organism evidence="13 14">
    <name type="scientific">Apiotrichum porosum</name>
    <dbReference type="NCBI Taxonomy" id="105984"/>
    <lineage>
        <taxon>Eukaryota</taxon>
        <taxon>Fungi</taxon>
        <taxon>Dikarya</taxon>
        <taxon>Basidiomycota</taxon>
        <taxon>Agaricomycotina</taxon>
        <taxon>Tremellomycetes</taxon>
        <taxon>Trichosporonales</taxon>
        <taxon>Trichosporonaceae</taxon>
        <taxon>Apiotrichum</taxon>
    </lineage>
</organism>
<dbReference type="GO" id="GO:0032259">
    <property type="term" value="P:methylation"/>
    <property type="evidence" value="ECO:0007669"/>
    <property type="project" value="UniProtKB-KW"/>
</dbReference>
<dbReference type="CDD" id="cd06445">
    <property type="entry name" value="ATase"/>
    <property type="match status" value="1"/>
</dbReference>
<name>A0A427XWS4_9TREE</name>
<comment type="catalytic activity">
    <reaction evidence="11">
        <text>a 6-O-methyl-2'-deoxyguanosine in DNA + L-cysteinyl-[protein] = S-methyl-L-cysteinyl-[protein] + a 2'-deoxyguanosine in DNA</text>
        <dbReference type="Rhea" id="RHEA:24000"/>
        <dbReference type="Rhea" id="RHEA-COMP:10131"/>
        <dbReference type="Rhea" id="RHEA-COMP:10132"/>
        <dbReference type="Rhea" id="RHEA-COMP:11367"/>
        <dbReference type="Rhea" id="RHEA-COMP:11368"/>
        <dbReference type="ChEBI" id="CHEBI:29950"/>
        <dbReference type="ChEBI" id="CHEBI:82612"/>
        <dbReference type="ChEBI" id="CHEBI:85445"/>
        <dbReference type="ChEBI" id="CHEBI:85448"/>
        <dbReference type="EC" id="2.1.1.63"/>
    </reaction>
</comment>
<dbReference type="GO" id="GO:0006281">
    <property type="term" value="P:DNA repair"/>
    <property type="evidence" value="ECO:0007669"/>
    <property type="project" value="UniProtKB-KW"/>
</dbReference>
<dbReference type="PANTHER" id="PTHR10815">
    <property type="entry name" value="METHYLATED-DNA--PROTEIN-CYSTEINE METHYLTRANSFERASE"/>
    <property type="match status" value="1"/>
</dbReference>
<keyword evidence="14" id="KW-1185">Reference proteome</keyword>
<dbReference type="InterPro" id="IPR001497">
    <property type="entry name" value="MethylDNA_cys_MeTrfase_AS"/>
</dbReference>
<evidence type="ECO:0000256" key="3">
    <source>
        <dbReference type="ARBA" id="ARBA00011918"/>
    </source>
</evidence>
<evidence type="ECO:0000256" key="11">
    <source>
        <dbReference type="ARBA" id="ARBA00049348"/>
    </source>
</evidence>
<protein>
    <recommendedName>
        <fullName evidence="4">Methylated-DNA--protein-cysteine methyltransferase</fullName>
        <ecNumber evidence="3">2.1.1.63</ecNumber>
    </recommendedName>
    <alternativeName>
        <fullName evidence="9">6-O-methylguanine-DNA methyltransferase</fullName>
    </alternativeName>
    <alternativeName>
        <fullName evidence="10">O-6-methylguanine-DNA-alkyltransferase</fullName>
    </alternativeName>
</protein>
<proteinExistence type="inferred from homology"/>
<evidence type="ECO:0000256" key="5">
    <source>
        <dbReference type="ARBA" id="ARBA00022603"/>
    </source>
</evidence>
<comment type="caution">
    <text evidence="13">The sequence shown here is derived from an EMBL/GenBank/DDBJ whole genome shotgun (WGS) entry which is preliminary data.</text>
</comment>
<evidence type="ECO:0000256" key="8">
    <source>
        <dbReference type="ARBA" id="ARBA00023204"/>
    </source>
</evidence>
<evidence type="ECO:0000256" key="2">
    <source>
        <dbReference type="ARBA" id="ARBA00008711"/>
    </source>
</evidence>
<evidence type="ECO:0000256" key="1">
    <source>
        <dbReference type="ARBA" id="ARBA00001286"/>
    </source>
</evidence>
<dbReference type="EMBL" id="RSCE01000004">
    <property type="protein sequence ID" value="RSH83247.1"/>
    <property type="molecule type" value="Genomic_DNA"/>
</dbReference>
<evidence type="ECO:0000256" key="7">
    <source>
        <dbReference type="ARBA" id="ARBA00022763"/>
    </source>
</evidence>
<dbReference type="SUPFAM" id="SSF46767">
    <property type="entry name" value="Methylated DNA-protein cysteine methyltransferase, C-terminal domain"/>
    <property type="match status" value="1"/>
</dbReference>
<evidence type="ECO:0000313" key="13">
    <source>
        <dbReference type="EMBL" id="RSH83247.1"/>
    </source>
</evidence>
<evidence type="ECO:0000313" key="14">
    <source>
        <dbReference type="Proteomes" id="UP000279236"/>
    </source>
</evidence>
<comment type="similarity">
    <text evidence="2">Belongs to the MGMT family.</text>
</comment>
<evidence type="ECO:0000256" key="6">
    <source>
        <dbReference type="ARBA" id="ARBA00022679"/>
    </source>
</evidence>
<gene>
    <name evidence="13" type="ORF">EHS24_006915</name>
</gene>
<keyword evidence="8" id="KW-0234">DNA repair</keyword>
<dbReference type="InterPro" id="IPR036388">
    <property type="entry name" value="WH-like_DNA-bd_sf"/>
</dbReference>
<dbReference type="InterPro" id="IPR036217">
    <property type="entry name" value="MethylDNA_cys_MeTrfase_DNAb"/>
</dbReference>
<dbReference type="GO" id="GO:0003908">
    <property type="term" value="F:methylated-DNA-[protein]-cysteine S-methyltransferase activity"/>
    <property type="evidence" value="ECO:0007669"/>
    <property type="project" value="UniProtKB-EC"/>
</dbReference>
<evidence type="ECO:0000256" key="4">
    <source>
        <dbReference type="ARBA" id="ARBA00015377"/>
    </source>
</evidence>
<dbReference type="PANTHER" id="PTHR10815:SF13">
    <property type="entry name" value="METHYLATED-DNA--PROTEIN-CYSTEINE METHYLTRANSFERASE"/>
    <property type="match status" value="1"/>
</dbReference>
<keyword evidence="5" id="KW-0489">Methyltransferase</keyword>
<dbReference type="PROSITE" id="PS00374">
    <property type="entry name" value="MGMT"/>
    <property type="match status" value="1"/>
</dbReference>
<evidence type="ECO:0000256" key="9">
    <source>
        <dbReference type="ARBA" id="ARBA00030795"/>
    </source>
</evidence>
<comment type="catalytic activity">
    <reaction evidence="1">
        <text>a 4-O-methyl-thymidine in DNA + L-cysteinyl-[protein] = a thymidine in DNA + S-methyl-L-cysteinyl-[protein]</text>
        <dbReference type="Rhea" id="RHEA:53428"/>
        <dbReference type="Rhea" id="RHEA-COMP:10131"/>
        <dbReference type="Rhea" id="RHEA-COMP:10132"/>
        <dbReference type="Rhea" id="RHEA-COMP:13555"/>
        <dbReference type="Rhea" id="RHEA-COMP:13556"/>
        <dbReference type="ChEBI" id="CHEBI:29950"/>
        <dbReference type="ChEBI" id="CHEBI:82612"/>
        <dbReference type="ChEBI" id="CHEBI:137386"/>
        <dbReference type="ChEBI" id="CHEBI:137387"/>
        <dbReference type="EC" id="2.1.1.63"/>
    </reaction>
</comment>
<sequence length="149" mass="16112">MSPHVSPSQLASVVSRSPQSIIYPVGKERASFNTVAVTPFQWSVYDIVKQIPPGSLSTYGDIAKHLDTSPRAVGNALRRNPFCPLVPCHRVVASSGALGGFFGETKEGEVVDTKVRMLRDEGVRLSAGPKGYTIDSVELKARRWTADGE</sequence>
<dbReference type="EC" id="2.1.1.63" evidence="3"/>
<evidence type="ECO:0000256" key="10">
    <source>
        <dbReference type="ARBA" id="ARBA00031621"/>
    </source>
</evidence>
<dbReference type="OrthoDB" id="2548197at2759"/>
<dbReference type="InterPro" id="IPR014048">
    <property type="entry name" value="MethylDNA_cys_MeTrfase_DNA-bd"/>
</dbReference>
<dbReference type="GeneID" id="39591458"/>
<dbReference type="AlphaFoldDB" id="A0A427XWS4"/>
<reference evidence="13 14" key="1">
    <citation type="submission" date="2018-11" db="EMBL/GenBank/DDBJ databases">
        <title>Genome sequence of Apiotrichum porosum DSM 27194.</title>
        <authorList>
            <person name="Aliyu H."/>
            <person name="Gorte O."/>
            <person name="Ochsenreither K."/>
        </authorList>
    </citation>
    <scope>NUCLEOTIDE SEQUENCE [LARGE SCALE GENOMIC DNA]</scope>
    <source>
        <strain evidence="13 14">DSM 27194</strain>
    </source>
</reference>
<accession>A0A427XWS4</accession>
<dbReference type="Proteomes" id="UP000279236">
    <property type="component" value="Unassembled WGS sequence"/>
</dbReference>